<organism evidence="1">
    <name type="scientific">Arundo donax</name>
    <name type="common">Giant reed</name>
    <name type="synonym">Donax arundinaceus</name>
    <dbReference type="NCBI Taxonomy" id="35708"/>
    <lineage>
        <taxon>Eukaryota</taxon>
        <taxon>Viridiplantae</taxon>
        <taxon>Streptophyta</taxon>
        <taxon>Embryophyta</taxon>
        <taxon>Tracheophyta</taxon>
        <taxon>Spermatophyta</taxon>
        <taxon>Magnoliopsida</taxon>
        <taxon>Liliopsida</taxon>
        <taxon>Poales</taxon>
        <taxon>Poaceae</taxon>
        <taxon>PACMAD clade</taxon>
        <taxon>Arundinoideae</taxon>
        <taxon>Arundineae</taxon>
        <taxon>Arundo</taxon>
    </lineage>
</organism>
<name>A0A0A9DDW1_ARUDO</name>
<reference evidence="1" key="1">
    <citation type="submission" date="2014-09" db="EMBL/GenBank/DDBJ databases">
        <authorList>
            <person name="Magalhaes I.L.F."/>
            <person name="Oliveira U."/>
            <person name="Santos F.R."/>
            <person name="Vidigal T.H.D.A."/>
            <person name="Brescovit A.D."/>
            <person name="Santos A.J."/>
        </authorList>
    </citation>
    <scope>NUCLEOTIDE SEQUENCE</scope>
    <source>
        <tissue evidence="1">Shoot tissue taken approximately 20 cm above the soil surface</tissue>
    </source>
</reference>
<protein>
    <submittedName>
        <fullName evidence="1">Uncharacterized protein</fullName>
    </submittedName>
</protein>
<dbReference type="EMBL" id="GBRH01211131">
    <property type="protein sequence ID" value="JAD86764.1"/>
    <property type="molecule type" value="Transcribed_RNA"/>
</dbReference>
<reference evidence="1" key="2">
    <citation type="journal article" date="2015" name="Data Brief">
        <title>Shoot transcriptome of the giant reed, Arundo donax.</title>
        <authorList>
            <person name="Barrero R.A."/>
            <person name="Guerrero F.D."/>
            <person name="Moolhuijzen P."/>
            <person name="Goolsby J.A."/>
            <person name="Tidwell J."/>
            <person name="Bellgard S.E."/>
            <person name="Bellgard M.I."/>
        </authorList>
    </citation>
    <scope>NUCLEOTIDE SEQUENCE</scope>
    <source>
        <tissue evidence="1">Shoot tissue taken approximately 20 cm above the soil surface</tissue>
    </source>
</reference>
<proteinExistence type="predicted"/>
<evidence type="ECO:0000313" key="1">
    <source>
        <dbReference type="EMBL" id="JAD86764.1"/>
    </source>
</evidence>
<accession>A0A0A9DDW1</accession>
<dbReference type="AlphaFoldDB" id="A0A0A9DDW1"/>
<sequence>MPISCICCSTGTSPTSARNLLRSTNSTVPIVKSRRTCPTITKFLDDNASESIAVKQKASSKNVTLSTNHVGAYTSR</sequence>